<dbReference type="GO" id="GO:0006508">
    <property type="term" value="P:proteolysis"/>
    <property type="evidence" value="ECO:0007669"/>
    <property type="project" value="UniProtKB-KW"/>
</dbReference>
<dbReference type="InterPro" id="IPR000477">
    <property type="entry name" value="RT_dom"/>
</dbReference>
<evidence type="ECO:0000256" key="2">
    <source>
        <dbReference type="ARBA" id="ARBA00022679"/>
    </source>
</evidence>
<keyword evidence="7" id="KW-0695">RNA-directed DNA polymerase</keyword>
<dbReference type="FunFam" id="3.10.10.10:FF:000007">
    <property type="entry name" value="Retrovirus-related Pol polyprotein from transposon 17.6-like Protein"/>
    <property type="match status" value="1"/>
</dbReference>
<evidence type="ECO:0000256" key="5">
    <source>
        <dbReference type="ARBA" id="ARBA00022759"/>
    </source>
</evidence>
<dbReference type="InterPro" id="IPR043502">
    <property type="entry name" value="DNA/RNA_pol_sf"/>
</dbReference>
<keyword evidence="5" id="KW-0255">Endonuclease</keyword>
<feature type="domain" description="Reverse transcriptase" evidence="8">
    <location>
        <begin position="17"/>
        <end position="196"/>
    </location>
</feature>
<proteinExistence type="predicted"/>
<dbReference type="Gene3D" id="3.10.10.10">
    <property type="entry name" value="HIV Type 1 Reverse Transcriptase, subunit A, domain 1"/>
    <property type="match status" value="1"/>
</dbReference>
<keyword evidence="1" id="KW-0645">Protease</keyword>
<protein>
    <submittedName>
        <fullName evidence="9">Transposon Ty3-I Gag-Pol polyprotein</fullName>
    </submittedName>
</protein>
<evidence type="ECO:0000256" key="1">
    <source>
        <dbReference type="ARBA" id="ARBA00022670"/>
    </source>
</evidence>
<sequence length="232" mass="27128">MSPKELVELKKQIAELQEKQFIRPSVSPWGAPVLLVKKKDGSMRLCVDYRQLNKVTIKNKYPLPRIDDLMDQLVGTCVFSKIDLRSGFHQIRVRAEDVPKTAFRTRYGHYEYLVMPFGVTNAPSVFIDYMTRIFHPYLDRFVVVFIDDILVYSKTREEHVEHLRIVLQTLKEKQLYAKLSKCEFWLDSVNFLGHVISKGGHPYLDRFVVVFIDDILVYSKTSVTPQIFLLIL</sequence>
<evidence type="ECO:0000256" key="3">
    <source>
        <dbReference type="ARBA" id="ARBA00022695"/>
    </source>
</evidence>
<accession>A0A151QL60</accession>
<evidence type="ECO:0000256" key="4">
    <source>
        <dbReference type="ARBA" id="ARBA00022722"/>
    </source>
</evidence>
<gene>
    <name evidence="9" type="ORF">KK1_049223</name>
</gene>
<dbReference type="PROSITE" id="PS50878">
    <property type="entry name" value="RT_POL"/>
    <property type="match status" value="1"/>
</dbReference>
<dbReference type="GO" id="GO:0003964">
    <property type="term" value="F:RNA-directed DNA polymerase activity"/>
    <property type="evidence" value="ECO:0007669"/>
    <property type="project" value="UniProtKB-KW"/>
</dbReference>
<dbReference type="Gene3D" id="3.30.70.270">
    <property type="match status" value="1"/>
</dbReference>
<dbReference type="OMA" id="DYMTRIF"/>
<evidence type="ECO:0000256" key="6">
    <source>
        <dbReference type="ARBA" id="ARBA00022801"/>
    </source>
</evidence>
<keyword evidence="2" id="KW-0808">Transferase</keyword>
<dbReference type="PANTHER" id="PTHR24559">
    <property type="entry name" value="TRANSPOSON TY3-I GAG-POL POLYPROTEIN"/>
    <property type="match status" value="1"/>
</dbReference>
<evidence type="ECO:0000259" key="8">
    <source>
        <dbReference type="PROSITE" id="PS50878"/>
    </source>
</evidence>
<evidence type="ECO:0000313" key="9">
    <source>
        <dbReference type="EMBL" id="KYP31025.1"/>
    </source>
</evidence>
<organism evidence="9 10">
    <name type="scientific">Cajanus cajan</name>
    <name type="common">Pigeon pea</name>
    <name type="synonym">Cajanus indicus</name>
    <dbReference type="NCBI Taxonomy" id="3821"/>
    <lineage>
        <taxon>Eukaryota</taxon>
        <taxon>Viridiplantae</taxon>
        <taxon>Streptophyta</taxon>
        <taxon>Embryophyta</taxon>
        <taxon>Tracheophyta</taxon>
        <taxon>Spermatophyta</taxon>
        <taxon>Magnoliopsida</taxon>
        <taxon>eudicotyledons</taxon>
        <taxon>Gunneridae</taxon>
        <taxon>Pentapetalae</taxon>
        <taxon>rosids</taxon>
        <taxon>fabids</taxon>
        <taxon>Fabales</taxon>
        <taxon>Fabaceae</taxon>
        <taxon>Papilionoideae</taxon>
        <taxon>50 kb inversion clade</taxon>
        <taxon>NPAAA clade</taxon>
        <taxon>indigoferoid/millettioid clade</taxon>
        <taxon>Phaseoleae</taxon>
        <taxon>Cajanus</taxon>
    </lineage>
</organism>
<dbReference type="Pfam" id="PF00078">
    <property type="entry name" value="RVT_1"/>
    <property type="match status" value="1"/>
</dbReference>
<evidence type="ECO:0000313" key="10">
    <source>
        <dbReference type="Proteomes" id="UP000075243"/>
    </source>
</evidence>
<dbReference type="SUPFAM" id="SSF56672">
    <property type="entry name" value="DNA/RNA polymerases"/>
    <property type="match status" value="1"/>
</dbReference>
<reference evidence="9" key="1">
    <citation type="journal article" date="2012" name="Nat. Biotechnol.">
        <title>Draft genome sequence of pigeonpea (Cajanus cajan), an orphan legume crop of resource-poor farmers.</title>
        <authorList>
            <person name="Varshney R.K."/>
            <person name="Chen W."/>
            <person name="Li Y."/>
            <person name="Bharti A.K."/>
            <person name="Saxena R.K."/>
            <person name="Schlueter J.A."/>
            <person name="Donoghue M.T."/>
            <person name="Azam S."/>
            <person name="Fan G."/>
            <person name="Whaley A.M."/>
            <person name="Farmer A.D."/>
            <person name="Sheridan J."/>
            <person name="Iwata A."/>
            <person name="Tuteja R."/>
            <person name="Penmetsa R.V."/>
            <person name="Wu W."/>
            <person name="Upadhyaya H.D."/>
            <person name="Yang S.P."/>
            <person name="Shah T."/>
            <person name="Saxena K.B."/>
            <person name="Michael T."/>
            <person name="McCombie W.R."/>
            <person name="Yang B."/>
            <person name="Zhang G."/>
            <person name="Yang H."/>
            <person name="Wang J."/>
            <person name="Spillane C."/>
            <person name="Cook D.R."/>
            <person name="May G.D."/>
            <person name="Xu X."/>
            <person name="Jackson S.A."/>
        </authorList>
    </citation>
    <scope>NUCLEOTIDE SEQUENCE [LARGE SCALE GENOMIC DNA]</scope>
</reference>
<dbReference type="Gramene" id="C.cajan_48008.t">
    <property type="protein sequence ID" value="C.cajan_48008.t.cds1"/>
    <property type="gene ID" value="C.cajan_48008"/>
</dbReference>
<dbReference type="GO" id="GO:0004519">
    <property type="term" value="F:endonuclease activity"/>
    <property type="evidence" value="ECO:0007669"/>
    <property type="project" value="UniProtKB-KW"/>
</dbReference>
<dbReference type="CDD" id="cd01647">
    <property type="entry name" value="RT_LTR"/>
    <property type="match status" value="1"/>
</dbReference>
<dbReference type="GO" id="GO:0008233">
    <property type="term" value="F:peptidase activity"/>
    <property type="evidence" value="ECO:0007669"/>
    <property type="project" value="UniProtKB-KW"/>
</dbReference>
<keyword evidence="10" id="KW-1185">Reference proteome</keyword>
<dbReference type="InterPro" id="IPR053134">
    <property type="entry name" value="RNA-dir_DNA_polymerase"/>
</dbReference>
<keyword evidence="6" id="KW-0378">Hydrolase</keyword>
<dbReference type="InterPro" id="IPR043128">
    <property type="entry name" value="Rev_trsase/Diguanyl_cyclase"/>
</dbReference>
<evidence type="ECO:0000256" key="7">
    <source>
        <dbReference type="ARBA" id="ARBA00022918"/>
    </source>
</evidence>
<keyword evidence="4" id="KW-0540">Nuclease</keyword>
<name>A0A151QL60_CAJCA</name>
<dbReference type="PANTHER" id="PTHR24559:SF444">
    <property type="entry name" value="REVERSE TRANSCRIPTASE DOMAIN-CONTAINING PROTEIN"/>
    <property type="match status" value="1"/>
</dbReference>
<keyword evidence="3" id="KW-0548">Nucleotidyltransferase</keyword>
<dbReference type="Proteomes" id="UP000075243">
    <property type="component" value="Unassembled WGS sequence"/>
</dbReference>
<dbReference type="AlphaFoldDB" id="A0A151QL60"/>
<dbReference type="EMBL" id="KQ486659">
    <property type="protein sequence ID" value="KYP31025.1"/>
    <property type="molecule type" value="Genomic_DNA"/>
</dbReference>